<keyword evidence="10" id="KW-1185">Reference proteome</keyword>
<evidence type="ECO:0000256" key="7">
    <source>
        <dbReference type="SAM" id="Phobius"/>
    </source>
</evidence>
<dbReference type="InterPro" id="IPR020846">
    <property type="entry name" value="MFS_dom"/>
</dbReference>
<feature type="transmembrane region" description="Helical" evidence="7">
    <location>
        <begin position="379"/>
        <end position="400"/>
    </location>
</feature>
<dbReference type="InterPro" id="IPR036259">
    <property type="entry name" value="MFS_trans_sf"/>
</dbReference>
<feature type="transmembrane region" description="Helical" evidence="7">
    <location>
        <begin position="157"/>
        <end position="185"/>
    </location>
</feature>
<evidence type="ECO:0000256" key="6">
    <source>
        <dbReference type="ARBA" id="ARBA00023136"/>
    </source>
</evidence>
<feature type="transmembrane region" description="Helical" evidence="7">
    <location>
        <begin position="292"/>
        <end position="312"/>
    </location>
</feature>
<evidence type="ECO:0000256" key="2">
    <source>
        <dbReference type="ARBA" id="ARBA00022448"/>
    </source>
</evidence>
<dbReference type="AlphaFoldDB" id="A0A1W1URU9"/>
<dbReference type="Pfam" id="PF07690">
    <property type="entry name" value="MFS_1"/>
    <property type="match status" value="1"/>
</dbReference>
<protein>
    <submittedName>
        <fullName evidence="9">Predicted arabinose efflux permease, MFS family</fullName>
    </submittedName>
</protein>
<name>A0A1W1URU9_9DEIO</name>
<organism evidence="9 10">
    <name type="scientific">Deinococcus hopiensis KR-140</name>
    <dbReference type="NCBI Taxonomy" id="695939"/>
    <lineage>
        <taxon>Bacteria</taxon>
        <taxon>Thermotogati</taxon>
        <taxon>Deinococcota</taxon>
        <taxon>Deinococci</taxon>
        <taxon>Deinococcales</taxon>
        <taxon>Deinococcaceae</taxon>
        <taxon>Deinococcus</taxon>
    </lineage>
</organism>
<dbReference type="PANTHER" id="PTHR43266">
    <property type="entry name" value="MACROLIDE-EFFLUX PROTEIN"/>
    <property type="match status" value="1"/>
</dbReference>
<dbReference type="PANTHER" id="PTHR43266:SF2">
    <property type="entry name" value="MAJOR FACILITATOR SUPERFAMILY (MFS) PROFILE DOMAIN-CONTAINING PROTEIN"/>
    <property type="match status" value="1"/>
</dbReference>
<feature type="domain" description="Major facilitator superfamily (MFS) profile" evidence="8">
    <location>
        <begin position="226"/>
        <end position="416"/>
    </location>
</feature>
<dbReference type="EMBL" id="FWWU01000007">
    <property type="protein sequence ID" value="SMB83786.1"/>
    <property type="molecule type" value="Genomic_DNA"/>
</dbReference>
<feature type="transmembrane region" description="Helical" evidence="7">
    <location>
        <begin position="16"/>
        <end position="39"/>
    </location>
</feature>
<dbReference type="RefSeq" id="WP_084046579.1">
    <property type="nucleotide sequence ID" value="NZ_FWWU01000007.1"/>
</dbReference>
<accession>A0A1W1URU9</accession>
<feature type="transmembrane region" description="Helical" evidence="7">
    <location>
        <begin position="77"/>
        <end position="96"/>
    </location>
</feature>
<feature type="transmembrane region" description="Helical" evidence="7">
    <location>
        <begin position="51"/>
        <end position="71"/>
    </location>
</feature>
<dbReference type="GO" id="GO:0005886">
    <property type="term" value="C:plasma membrane"/>
    <property type="evidence" value="ECO:0007669"/>
    <property type="project" value="UniProtKB-SubCell"/>
</dbReference>
<dbReference type="InterPro" id="IPR011701">
    <property type="entry name" value="MFS"/>
</dbReference>
<keyword evidence="2" id="KW-0813">Transport</keyword>
<evidence type="ECO:0000256" key="1">
    <source>
        <dbReference type="ARBA" id="ARBA00004651"/>
    </source>
</evidence>
<keyword evidence="6 7" id="KW-0472">Membrane</keyword>
<dbReference type="OrthoDB" id="3227279at2"/>
<evidence type="ECO:0000256" key="3">
    <source>
        <dbReference type="ARBA" id="ARBA00022475"/>
    </source>
</evidence>
<dbReference type="STRING" id="695939.SAMN00790413_04892"/>
<comment type="subcellular location">
    <subcellularLocation>
        <location evidence="1">Cell membrane</location>
        <topology evidence="1">Multi-pass membrane protein</topology>
    </subcellularLocation>
</comment>
<sequence length="416" mass="43268">MHTKRTGKLWETGFGWLWLGQAVTALGDRALGIALPYVVYQQTGSLTSTALLALSGYLPGLLFGSVAGVFADRWDRRWSLVTAQLLQGGIILLLLAASPERLWLTTAVVFAERTLSLLALPAGAALLPSLVGEAALARATARLSVATTTARLLGPVLGGALAAAVGMHGAVVLDAMSFFVAAALFSRLPFLPNHGRGPAPASLLASWRSMTREWKDGLRVIGQRRAIGTLFITLSLTSLGGTLVDPYSMGFVQGVLQANPAQVGLLSSAVGTGTLLGSLLSTWAVERFDLRRLVAVGTLLVGGLMLGLYHQAELPPVLLLGALMGLPMVVANVAASAMLQLKTPDRYRGRVYGALGTSNALVGVLVTTAAALIGDRVAAVPMLTLAGILTLMAGMVALALPHSSEESPSTLPLGRE</sequence>
<feature type="transmembrane region" description="Helical" evidence="7">
    <location>
        <begin position="117"/>
        <end position="137"/>
    </location>
</feature>
<dbReference type="GO" id="GO:0022857">
    <property type="term" value="F:transmembrane transporter activity"/>
    <property type="evidence" value="ECO:0007669"/>
    <property type="project" value="InterPro"/>
</dbReference>
<keyword evidence="3" id="KW-1003">Cell membrane</keyword>
<dbReference type="CDD" id="cd06173">
    <property type="entry name" value="MFS_MefA_like"/>
    <property type="match status" value="1"/>
</dbReference>
<dbReference type="PROSITE" id="PS50850">
    <property type="entry name" value="MFS"/>
    <property type="match status" value="1"/>
</dbReference>
<keyword evidence="5 7" id="KW-1133">Transmembrane helix</keyword>
<feature type="transmembrane region" description="Helical" evidence="7">
    <location>
        <begin position="318"/>
        <end position="339"/>
    </location>
</feature>
<evidence type="ECO:0000256" key="5">
    <source>
        <dbReference type="ARBA" id="ARBA00022989"/>
    </source>
</evidence>
<dbReference type="Proteomes" id="UP000192582">
    <property type="component" value="Unassembled WGS sequence"/>
</dbReference>
<proteinExistence type="predicted"/>
<dbReference type="Gene3D" id="1.20.1250.20">
    <property type="entry name" value="MFS general substrate transporter like domains"/>
    <property type="match status" value="1"/>
</dbReference>
<gene>
    <name evidence="9" type="ORF">SAMN00790413_04892</name>
</gene>
<keyword evidence="4 7" id="KW-0812">Transmembrane</keyword>
<evidence type="ECO:0000259" key="8">
    <source>
        <dbReference type="PROSITE" id="PS50850"/>
    </source>
</evidence>
<evidence type="ECO:0000313" key="10">
    <source>
        <dbReference type="Proteomes" id="UP000192582"/>
    </source>
</evidence>
<feature type="transmembrane region" description="Helical" evidence="7">
    <location>
        <begin position="351"/>
        <end position="373"/>
    </location>
</feature>
<evidence type="ECO:0000256" key="4">
    <source>
        <dbReference type="ARBA" id="ARBA00022692"/>
    </source>
</evidence>
<reference evidence="9 10" key="1">
    <citation type="submission" date="2017-04" db="EMBL/GenBank/DDBJ databases">
        <authorList>
            <person name="Afonso C.L."/>
            <person name="Miller P.J."/>
            <person name="Scott M.A."/>
            <person name="Spackman E."/>
            <person name="Goraichik I."/>
            <person name="Dimitrov K.M."/>
            <person name="Suarez D.L."/>
            <person name="Swayne D.E."/>
        </authorList>
    </citation>
    <scope>NUCLEOTIDE SEQUENCE [LARGE SCALE GENOMIC DNA]</scope>
    <source>
        <strain evidence="9 10">KR-140</strain>
    </source>
</reference>
<feature type="transmembrane region" description="Helical" evidence="7">
    <location>
        <begin position="264"/>
        <end position="285"/>
    </location>
</feature>
<dbReference type="SUPFAM" id="SSF103473">
    <property type="entry name" value="MFS general substrate transporter"/>
    <property type="match status" value="1"/>
</dbReference>
<evidence type="ECO:0000313" key="9">
    <source>
        <dbReference type="EMBL" id="SMB83786.1"/>
    </source>
</evidence>